<evidence type="ECO:0000256" key="1">
    <source>
        <dbReference type="SAM" id="MobiDB-lite"/>
    </source>
</evidence>
<dbReference type="RefSeq" id="WP_076585747.1">
    <property type="nucleotide sequence ID" value="NZ_FTLW01000002.1"/>
</dbReference>
<dbReference type="AlphaFoldDB" id="A0A1N6R8F9"/>
<keyword evidence="2" id="KW-0732">Signal</keyword>
<dbReference type="Pfam" id="PF01345">
    <property type="entry name" value="DUF11"/>
    <property type="match status" value="1"/>
</dbReference>
<sequence length="643" mass="62039">MKSIKPVRGTRIASVLACACAVAGLPVHAAQVCALPGSAGNATISGTVNTYYAVQAGSYGPSSSSIALDAGSQQGAAAIMQPGDLALVIQMQCANINSSNSTSYGDGVAGEPANGYTDPGTCVAGRHEFVRAGAATTSSSLDLAGSPLVNGYVQAAATATTGRRSMQVVRVPQYLTATVAGTVTAAPWNGRSGGIVVLDVANTLTLSGGINVDGMGFRGGGGRSRSQVDQQERFISSSDLVHATKGEGIAGTPRYVSEKRDVSSGLAATITDLGTGWGGYPNGTASTGDFARGAPGTAGGGGAFWNATSDNGGGGGGGNGGAGGRGAAGWRSGGYAGINSTYSNLPEKKWGFGGSAFLAPAIGRLVLGGGGGAGDNNTNSSPGASAGAAGGGIVMVRAGTLAGSGVVSARGARAPDNPSNDGTGGGGAGGSVVMVATTWSGSPSVDVSGGRGGDAWVNGDSAHGNGGGGGGGVVIRSGPAVSVVAGGANGLTNTVQGQPGGAAHGAAAGNAGINQLIPASGDTVGTHVGRTCKSDLWITKSNTPGINGEVDQTSDTVTQGATTTYTITVHNDGPMTAVDAMLTDTATGLQNCAYVAGSLQTTGTVIPPATSALTYANLSGAGVSIPSMASGSTLSFRIQCDVP</sequence>
<organism evidence="4 5">
    <name type="scientific">Solilutibacter tolerans</name>
    <dbReference type="NCBI Taxonomy" id="1604334"/>
    <lineage>
        <taxon>Bacteria</taxon>
        <taxon>Pseudomonadati</taxon>
        <taxon>Pseudomonadota</taxon>
        <taxon>Gammaproteobacteria</taxon>
        <taxon>Lysobacterales</taxon>
        <taxon>Lysobacteraceae</taxon>
        <taxon>Solilutibacter</taxon>
    </lineage>
</organism>
<evidence type="ECO:0000313" key="4">
    <source>
        <dbReference type="EMBL" id="SIQ25119.1"/>
    </source>
</evidence>
<evidence type="ECO:0000259" key="3">
    <source>
        <dbReference type="Pfam" id="PF01345"/>
    </source>
</evidence>
<feature type="chain" id="PRO_5012275135" evidence="2">
    <location>
        <begin position="30"/>
        <end position="643"/>
    </location>
</feature>
<name>A0A1N6R8F9_9GAMM</name>
<dbReference type="OrthoDB" id="6028209at2"/>
<evidence type="ECO:0000256" key="2">
    <source>
        <dbReference type="SAM" id="SignalP"/>
    </source>
</evidence>
<evidence type="ECO:0000313" key="5">
    <source>
        <dbReference type="Proteomes" id="UP000241788"/>
    </source>
</evidence>
<feature type="region of interest" description="Disordered" evidence="1">
    <location>
        <begin position="410"/>
        <end position="429"/>
    </location>
</feature>
<feature type="signal peptide" evidence="2">
    <location>
        <begin position="1"/>
        <end position="29"/>
    </location>
</feature>
<accession>A0A1N6R8F9</accession>
<dbReference type="STRING" id="1604334.SAMN05421546_0922"/>
<gene>
    <name evidence="4" type="ORF">SAMN05421546_0922</name>
</gene>
<proteinExistence type="predicted"/>
<reference evidence="5" key="1">
    <citation type="submission" date="2017-01" db="EMBL/GenBank/DDBJ databases">
        <authorList>
            <person name="Varghese N."/>
            <person name="Submissions S."/>
        </authorList>
    </citation>
    <scope>NUCLEOTIDE SEQUENCE [LARGE SCALE GENOMIC DNA]</scope>
    <source>
        <strain evidence="5">UM1</strain>
    </source>
</reference>
<dbReference type="InterPro" id="IPR001434">
    <property type="entry name" value="OmcB-like_DUF11"/>
</dbReference>
<keyword evidence="5" id="KW-1185">Reference proteome</keyword>
<protein>
    <submittedName>
        <fullName evidence="4">Conserved repeat domain-containing protein</fullName>
    </submittedName>
</protein>
<dbReference type="EMBL" id="FTLW01000002">
    <property type="protein sequence ID" value="SIQ25119.1"/>
    <property type="molecule type" value="Genomic_DNA"/>
</dbReference>
<feature type="domain" description="DUF11" evidence="3">
    <location>
        <begin position="553"/>
        <end position="642"/>
    </location>
</feature>
<dbReference type="Proteomes" id="UP000241788">
    <property type="component" value="Unassembled WGS sequence"/>
</dbReference>